<gene>
    <name evidence="4" type="ORF">LSAT_V11C500296890</name>
</gene>
<reference evidence="4 5" key="1">
    <citation type="journal article" date="2017" name="Nat. Commun.">
        <title>Genome assembly with in vitro proximity ligation data and whole-genome triplication in lettuce.</title>
        <authorList>
            <person name="Reyes-Chin-Wo S."/>
            <person name="Wang Z."/>
            <person name="Yang X."/>
            <person name="Kozik A."/>
            <person name="Arikit S."/>
            <person name="Song C."/>
            <person name="Xia L."/>
            <person name="Froenicke L."/>
            <person name="Lavelle D.O."/>
            <person name="Truco M.J."/>
            <person name="Xia R."/>
            <person name="Zhu S."/>
            <person name="Xu C."/>
            <person name="Xu H."/>
            <person name="Xu X."/>
            <person name="Cox K."/>
            <person name="Korf I."/>
            <person name="Meyers B.C."/>
            <person name="Michelmore R.W."/>
        </authorList>
    </citation>
    <scope>NUCLEOTIDE SEQUENCE [LARGE SCALE GENOMIC DNA]</scope>
    <source>
        <strain evidence="5">cv. Salinas</strain>
        <tissue evidence="4">Seedlings</tissue>
    </source>
</reference>
<evidence type="ECO:0000256" key="2">
    <source>
        <dbReference type="SAM" id="MobiDB-lite"/>
    </source>
</evidence>
<feature type="region of interest" description="Disordered" evidence="2">
    <location>
        <begin position="124"/>
        <end position="160"/>
    </location>
</feature>
<protein>
    <recommendedName>
        <fullName evidence="3">FAF domain-containing protein</fullName>
    </recommendedName>
</protein>
<evidence type="ECO:0000313" key="4">
    <source>
        <dbReference type="EMBL" id="KAJ0207550.1"/>
    </source>
</evidence>
<dbReference type="Proteomes" id="UP000235145">
    <property type="component" value="Unassembled WGS sequence"/>
</dbReference>
<dbReference type="Pfam" id="PF11250">
    <property type="entry name" value="FAF"/>
    <property type="match status" value="1"/>
</dbReference>
<sequence length="301" mass="33597">MASIVYQGLQSCLEPQVIESFVLRQTLSPPPPPPPPKIQEPQNGGERNSGWSFLKALENPSMASKNFDESDEVYVHPMVKRSASALSTKSLEMCTESLGSETGSDVSESGDEFCALSMEERERMRGIQRSKHQNFDRKIRRSDFPPPLTSISGSDGTVKVRHHREGGRLVIKAVSFSNCGTNFQTERTNGRLKLSLFKDSSVNYESERVEMEQYEEGGEMESDDEDDDDDDDEEEEVVVVAEAEEEEEEGGAGGSRRWDIDGNRLKVAGNGELRRLTRCKEGGNGNKVFANWGTRYWVAIS</sequence>
<feature type="region of interest" description="Disordered" evidence="2">
    <location>
        <begin position="205"/>
        <end position="261"/>
    </location>
</feature>
<feature type="compositionally biased region" description="Acidic residues" evidence="2">
    <location>
        <begin position="212"/>
        <end position="250"/>
    </location>
</feature>
<dbReference type="OrthoDB" id="1916983at2759"/>
<dbReference type="AlphaFoldDB" id="A0A9R1XAZ2"/>
<dbReference type="EMBL" id="NBSK02000005">
    <property type="protein sequence ID" value="KAJ0207550.1"/>
    <property type="molecule type" value="Genomic_DNA"/>
</dbReference>
<evidence type="ECO:0000313" key="5">
    <source>
        <dbReference type="Proteomes" id="UP000235145"/>
    </source>
</evidence>
<feature type="compositionally biased region" description="Basic and acidic residues" evidence="2">
    <location>
        <begin position="133"/>
        <end position="143"/>
    </location>
</feature>
<dbReference type="PANTHER" id="PTHR33155:SF8">
    <property type="entry name" value="PROTEIN FANTASTIC FOUR 1"/>
    <property type="match status" value="1"/>
</dbReference>
<dbReference type="PANTHER" id="PTHR33155">
    <property type="entry name" value="FANTASTIC FOUR-LIKE PROTEIN (DUF3049)"/>
    <property type="match status" value="1"/>
</dbReference>
<accession>A0A9R1XAZ2</accession>
<keyword evidence="5" id="KW-1185">Reference proteome</keyword>
<feature type="domain" description="FAF" evidence="3">
    <location>
        <begin position="143"/>
        <end position="196"/>
    </location>
</feature>
<evidence type="ECO:0000259" key="3">
    <source>
        <dbReference type="Pfam" id="PF11250"/>
    </source>
</evidence>
<dbReference type="InterPro" id="IPR021410">
    <property type="entry name" value="FAF"/>
</dbReference>
<comment type="similarity">
    <text evidence="1">Belongs to the fantastic four family.</text>
</comment>
<name>A0A9R1XAZ2_LACSA</name>
<evidence type="ECO:0000256" key="1">
    <source>
        <dbReference type="ARBA" id="ARBA00008690"/>
    </source>
</evidence>
<proteinExistence type="inferred from homology"/>
<feature type="region of interest" description="Disordered" evidence="2">
    <location>
        <begin position="23"/>
        <end position="51"/>
    </location>
</feature>
<organism evidence="4 5">
    <name type="scientific">Lactuca sativa</name>
    <name type="common">Garden lettuce</name>
    <dbReference type="NCBI Taxonomy" id="4236"/>
    <lineage>
        <taxon>Eukaryota</taxon>
        <taxon>Viridiplantae</taxon>
        <taxon>Streptophyta</taxon>
        <taxon>Embryophyta</taxon>
        <taxon>Tracheophyta</taxon>
        <taxon>Spermatophyta</taxon>
        <taxon>Magnoliopsida</taxon>
        <taxon>eudicotyledons</taxon>
        <taxon>Gunneridae</taxon>
        <taxon>Pentapetalae</taxon>
        <taxon>asterids</taxon>
        <taxon>campanulids</taxon>
        <taxon>Asterales</taxon>
        <taxon>Asteraceae</taxon>
        <taxon>Cichorioideae</taxon>
        <taxon>Cichorieae</taxon>
        <taxon>Lactucinae</taxon>
        <taxon>Lactuca</taxon>
    </lineage>
</organism>
<dbReference type="Gramene" id="rna-gnl|WGS:NBSK|LSAT_5X188280_mrna">
    <property type="protein sequence ID" value="cds-PLY81445.1"/>
    <property type="gene ID" value="gene-LSAT_5X188280"/>
</dbReference>
<dbReference type="InterPro" id="IPR046431">
    <property type="entry name" value="FAF_dom"/>
</dbReference>
<feature type="compositionally biased region" description="Polar residues" evidence="2">
    <location>
        <begin position="40"/>
        <end position="51"/>
    </location>
</feature>
<comment type="caution">
    <text evidence="4">The sequence shown here is derived from an EMBL/GenBank/DDBJ whole genome shotgun (WGS) entry which is preliminary data.</text>
</comment>
<feature type="compositionally biased region" description="Pro residues" evidence="2">
    <location>
        <begin position="28"/>
        <end position="38"/>
    </location>
</feature>